<evidence type="ECO:0000256" key="12">
    <source>
        <dbReference type="ARBA" id="ARBA00029326"/>
    </source>
</evidence>
<feature type="non-terminal residue" evidence="14">
    <location>
        <position position="1"/>
    </location>
</feature>
<keyword evidence="9" id="KW-0752">Steroid biosynthesis</keyword>
<keyword evidence="6" id="KW-0547">Nucleotide-binding</keyword>
<keyword evidence="15" id="KW-1185">Reference proteome</keyword>
<dbReference type="GO" id="GO:0004631">
    <property type="term" value="F:phosphomevalonate kinase activity"/>
    <property type="evidence" value="ECO:0007669"/>
    <property type="project" value="UniProtKB-EC"/>
</dbReference>
<evidence type="ECO:0000256" key="7">
    <source>
        <dbReference type="ARBA" id="ARBA00022777"/>
    </source>
</evidence>
<keyword evidence="7 14" id="KW-0418">Kinase</keyword>
<evidence type="ECO:0000256" key="10">
    <source>
        <dbReference type="ARBA" id="ARBA00023098"/>
    </source>
</evidence>
<dbReference type="InterPro" id="IPR016005">
    <property type="entry name" value="Erg8"/>
</dbReference>
<accession>A0A1D2VDI9</accession>
<dbReference type="Proteomes" id="UP000095038">
    <property type="component" value="Unassembled WGS sequence"/>
</dbReference>
<evidence type="ECO:0000256" key="8">
    <source>
        <dbReference type="ARBA" id="ARBA00022840"/>
    </source>
</evidence>
<dbReference type="RefSeq" id="XP_020046012.1">
    <property type="nucleotide sequence ID" value="XM_020189487.1"/>
</dbReference>
<dbReference type="AlphaFoldDB" id="A0A1D2VDI9"/>
<dbReference type="GO" id="GO:0006696">
    <property type="term" value="P:ergosterol biosynthetic process"/>
    <property type="evidence" value="ECO:0007669"/>
    <property type="project" value="EnsemblFungi"/>
</dbReference>
<organism evidence="14 15">
    <name type="scientific">Ascoidea rubescens DSM 1968</name>
    <dbReference type="NCBI Taxonomy" id="1344418"/>
    <lineage>
        <taxon>Eukaryota</taxon>
        <taxon>Fungi</taxon>
        <taxon>Dikarya</taxon>
        <taxon>Ascomycota</taxon>
        <taxon>Saccharomycotina</taxon>
        <taxon>Saccharomycetes</taxon>
        <taxon>Ascoideaceae</taxon>
        <taxon>Ascoidea</taxon>
    </lineage>
</organism>
<evidence type="ECO:0000256" key="11">
    <source>
        <dbReference type="ARBA" id="ARBA00023221"/>
    </source>
</evidence>
<evidence type="ECO:0000256" key="9">
    <source>
        <dbReference type="ARBA" id="ARBA00022955"/>
    </source>
</evidence>
<dbReference type="InParanoid" id="A0A1D2VDI9"/>
<dbReference type="GO" id="GO:0031388">
    <property type="term" value="P:organic acid phosphorylation"/>
    <property type="evidence" value="ECO:0007669"/>
    <property type="project" value="EnsemblFungi"/>
</dbReference>
<dbReference type="Gene3D" id="3.30.230.10">
    <property type="match status" value="1"/>
</dbReference>
<evidence type="ECO:0000256" key="6">
    <source>
        <dbReference type="ARBA" id="ARBA00022741"/>
    </source>
</evidence>
<dbReference type="FunCoup" id="A0A1D2VDI9">
    <property type="interactions" value="122"/>
</dbReference>
<dbReference type="InterPro" id="IPR006204">
    <property type="entry name" value="GHMP_kinase_N_dom"/>
</dbReference>
<dbReference type="InterPro" id="IPR014721">
    <property type="entry name" value="Ribsml_uS5_D2-typ_fold_subgr"/>
</dbReference>
<keyword evidence="10" id="KW-0443">Lipid metabolism</keyword>
<dbReference type="GO" id="GO:0019287">
    <property type="term" value="P:isopentenyl diphosphate biosynthetic process, mevalonate pathway"/>
    <property type="evidence" value="ECO:0007669"/>
    <property type="project" value="EnsemblFungi"/>
</dbReference>
<protein>
    <recommendedName>
        <fullName evidence="3">phosphomevalonate kinase</fullName>
        <ecNumber evidence="3">2.7.4.2</ecNumber>
    </recommendedName>
</protein>
<dbReference type="GO" id="GO:0005524">
    <property type="term" value="F:ATP binding"/>
    <property type="evidence" value="ECO:0007669"/>
    <property type="project" value="UniProtKB-KW"/>
</dbReference>
<evidence type="ECO:0000256" key="4">
    <source>
        <dbReference type="ARBA" id="ARBA00022516"/>
    </source>
</evidence>
<evidence type="ECO:0000313" key="14">
    <source>
        <dbReference type="EMBL" id="ODV59705.1"/>
    </source>
</evidence>
<evidence type="ECO:0000256" key="5">
    <source>
        <dbReference type="ARBA" id="ARBA00022679"/>
    </source>
</evidence>
<dbReference type="InterPro" id="IPR020568">
    <property type="entry name" value="Ribosomal_Su5_D2-typ_SF"/>
</dbReference>
<evidence type="ECO:0000259" key="13">
    <source>
        <dbReference type="Pfam" id="PF00288"/>
    </source>
</evidence>
<dbReference type="EMBL" id="KV454485">
    <property type="protein sequence ID" value="ODV59705.1"/>
    <property type="molecule type" value="Genomic_DNA"/>
</dbReference>
<keyword evidence="5" id="KW-0808">Transferase</keyword>
<dbReference type="OrthoDB" id="10262935at2759"/>
<evidence type="ECO:0000313" key="15">
    <source>
        <dbReference type="Proteomes" id="UP000095038"/>
    </source>
</evidence>
<evidence type="ECO:0000256" key="2">
    <source>
        <dbReference type="ARBA" id="ARBA00006495"/>
    </source>
</evidence>
<name>A0A1D2VDI9_9ASCO</name>
<evidence type="ECO:0000256" key="1">
    <source>
        <dbReference type="ARBA" id="ARBA00005017"/>
    </source>
</evidence>
<feature type="non-terminal residue" evidence="14">
    <location>
        <position position="464"/>
    </location>
</feature>
<dbReference type="PROSITE" id="PS00627">
    <property type="entry name" value="GHMP_KINASES_ATP"/>
    <property type="match status" value="1"/>
</dbReference>
<comment type="catalytic activity">
    <reaction evidence="12">
        <text>(R)-5-phosphomevalonate + ATP = (R)-5-diphosphomevalonate + ADP</text>
        <dbReference type="Rhea" id="RHEA:16341"/>
        <dbReference type="ChEBI" id="CHEBI:30616"/>
        <dbReference type="ChEBI" id="CHEBI:57557"/>
        <dbReference type="ChEBI" id="CHEBI:58146"/>
        <dbReference type="ChEBI" id="CHEBI:456216"/>
        <dbReference type="EC" id="2.7.4.2"/>
    </reaction>
    <physiologicalReaction direction="left-to-right" evidence="12">
        <dbReference type="Rhea" id="RHEA:16342"/>
    </physiologicalReaction>
</comment>
<reference evidence="15" key="1">
    <citation type="submission" date="2016-05" db="EMBL/GenBank/DDBJ databases">
        <title>Comparative genomics of biotechnologically important yeasts.</title>
        <authorList>
            <consortium name="DOE Joint Genome Institute"/>
            <person name="Riley R."/>
            <person name="Haridas S."/>
            <person name="Wolfe K.H."/>
            <person name="Lopes M.R."/>
            <person name="Hittinger C.T."/>
            <person name="Goker M."/>
            <person name="Salamov A."/>
            <person name="Wisecaver J."/>
            <person name="Long T.M."/>
            <person name="Aerts A.L."/>
            <person name="Barry K."/>
            <person name="Choi C."/>
            <person name="Clum A."/>
            <person name="Coughlan A.Y."/>
            <person name="Deshpande S."/>
            <person name="Douglass A.P."/>
            <person name="Hanson S.J."/>
            <person name="Klenk H.-P."/>
            <person name="Labutti K."/>
            <person name="Lapidus A."/>
            <person name="Lindquist E."/>
            <person name="Lipzen A."/>
            <person name="Meier-Kolthoff J.P."/>
            <person name="Ohm R.A."/>
            <person name="Otillar R.P."/>
            <person name="Pangilinan J."/>
            <person name="Peng Y."/>
            <person name="Rokas A."/>
            <person name="Rosa C.A."/>
            <person name="Scheuner C."/>
            <person name="Sibirny A.A."/>
            <person name="Slot J.C."/>
            <person name="Stielow J.B."/>
            <person name="Sun H."/>
            <person name="Kurtzman C.P."/>
            <person name="Blackwell M."/>
            <person name="Grigoriev I.V."/>
            <person name="Jeffries T.W."/>
        </authorList>
    </citation>
    <scope>NUCLEOTIDE SEQUENCE [LARGE SCALE GENOMIC DNA]</scope>
    <source>
        <strain evidence="15">DSM 1968</strain>
    </source>
</reference>
<dbReference type="PIRSF" id="PIRSF017288">
    <property type="entry name" value="PMK_GHMP_euk"/>
    <property type="match status" value="1"/>
</dbReference>
<dbReference type="GeneID" id="30963123"/>
<dbReference type="InterPro" id="IPR035102">
    <property type="entry name" value="Phosphomevalonate_kinase"/>
</dbReference>
<sequence>FSCPGKALLVGGYLVLDQNYKGYSVALSSRMHASISATSLSQQETINNDLLSDHNSVQSPQFKNSTYNYTINLNQDFYSYQLIDKNSNENKFIEQSIESVLAYVQPKKSMKIKILIYSDSAFHSPNDNDFTPKSSSNNLKSFDFYNNSIDNIPKSGLGSSASLVTVLTASLLSLFKQNLFSLNSNLPNEKGKEIIHHLAQISHSLAQGKVGSGFDVASATYGSIMYQRFSPNIINELSFSKKTLSKIKYLQYFEKVVDSAWDYQIDIMSLPPQIKILMADVKSGSKTPQLVSTVLKWKRNNPALANELFEELNKNNLKLIKDLNNLELISKNKDNSESYAEMISYLDDYSIIQLKHLLKLKRESISQIRISLQKLTEQSGAEIEPHSQSVLIGNCYILPGVIGGVVPGAGGYDALALLSHNQKQFDNIDIESIDKKLYTDVTWLELEEQKVGILHEDPINYEGL</sequence>
<evidence type="ECO:0000256" key="3">
    <source>
        <dbReference type="ARBA" id="ARBA00012958"/>
    </source>
</evidence>
<dbReference type="STRING" id="1344418.A0A1D2VDI9"/>
<feature type="domain" description="GHMP kinase N-terminal" evidence="13">
    <location>
        <begin position="151"/>
        <end position="222"/>
    </location>
</feature>
<dbReference type="SUPFAM" id="SSF54211">
    <property type="entry name" value="Ribosomal protein S5 domain 2-like"/>
    <property type="match status" value="1"/>
</dbReference>
<keyword evidence="8" id="KW-0067">ATP-binding</keyword>
<dbReference type="PANTHER" id="PTHR31814">
    <property type="match status" value="1"/>
</dbReference>
<dbReference type="PANTHER" id="PTHR31814:SF2">
    <property type="entry name" value="PHOSPHOMEVALONATE KINASE"/>
    <property type="match status" value="1"/>
</dbReference>
<proteinExistence type="inferred from homology"/>
<keyword evidence="11" id="KW-0753">Steroid metabolism</keyword>
<keyword evidence="4" id="KW-0444">Lipid biosynthesis</keyword>
<comment type="pathway">
    <text evidence="1">Isoprenoid biosynthesis; isopentenyl diphosphate biosynthesis via mevalonate pathway; isopentenyl diphosphate from (R)-mevalonate: step 2/3.</text>
</comment>
<gene>
    <name evidence="14" type="ORF">ASCRUDRAFT_17483</name>
</gene>
<dbReference type="GO" id="GO:0010142">
    <property type="term" value="P:farnesyl diphosphate biosynthetic process, mevalonate pathway"/>
    <property type="evidence" value="ECO:0007669"/>
    <property type="project" value="EnsemblFungi"/>
</dbReference>
<dbReference type="GO" id="GO:0005777">
    <property type="term" value="C:peroxisome"/>
    <property type="evidence" value="ECO:0007669"/>
    <property type="project" value="TreeGrafter"/>
</dbReference>
<dbReference type="EC" id="2.7.4.2" evidence="3"/>
<comment type="similarity">
    <text evidence="2">Belongs to the GHMP kinase family. Mevalonate kinase subfamily.</text>
</comment>
<dbReference type="InterPro" id="IPR006203">
    <property type="entry name" value="GHMP_knse_ATP-bd_CS"/>
</dbReference>
<dbReference type="Pfam" id="PF00288">
    <property type="entry name" value="GHMP_kinases_N"/>
    <property type="match status" value="1"/>
</dbReference>